<dbReference type="GO" id="GO:0008115">
    <property type="term" value="F:sarcosine oxidase activity"/>
    <property type="evidence" value="ECO:0007669"/>
    <property type="project" value="TreeGrafter"/>
</dbReference>
<accession>A0A1E3BS52</accession>
<evidence type="ECO:0000259" key="6">
    <source>
        <dbReference type="Pfam" id="PF01266"/>
    </source>
</evidence>
<dbReference type="PANTHER" id="PTHR10961">
    <property type="entry name" value="PEROXISOMAL SARCOSINE OXIDASE"/>
    <property type="match status" value="1"/>
</dbReference>
<dbReference type="Gene3D" id="3.50.50.60">
    <property type="entry name" value="FAD/NAD(P)-binding domain"/>
    <property type="match status" value="1"/>
</dbReference>
<reference evidence="7 8" key="1">
    <citation type="journal article" date="2016" name="BMC Genomics">
        <title>Comparative genomic and transcriptomic analyses of the Fuzhuan brick tea-fermentation fungus Aspergillus cristatus.</title>
        <authorList>
            <person name="Ge Y."/>
            <person name="Wang Y."/>
            <person name="Liu Y."/>
            <person name="Tan Y."/>
            <person name="Ren X."/>
            <person name="Zhang X."/>
            <person name="Hyde K.D."/>
            <person name="Liu Y."/>
            <person name="Liu Z."/>
        </authorList>
    </citation>
    <scope>NUCLEOTIDE SEQUENCE [LARGE SCALE GENOMIC DNA]</scope>
    <source>
        <strain evidence="7 8">GZAAS20.1005</strain>
    </source>
</reference>
<evidence type="ECO:0000256" key="4">
    <source>
        <dbReference type="ARBA" id="ARBA00022827"/>
    </source>
</evidence>
<evidence type="ECO:0000313" key="8">
    <source>
        <dbReference type="Proteomes" id="UP000094569"/>
    </source>
</evidence>
<comment type="similarity">
    <text evidence="2">Belongs to the MSOX/MTOX family.</text>
</comment>
<evidence type="ECO:0000256" key="5">
    <source>
        <dbReference type="ARBA" id="ARBA00023002"/>
    </source>
</evidence>
<dbReference type="InterPro" id="IPR045170">
    <property type="entry name" value="MTOX"/>
</dbReference>
<comment type="cofactor">
    <cofactor evidence="1">
        <name>FAD</name>
        <dbReference type="ChEBI" id="CHEBI:57692"/>
    </cofactor>
</comment>
<evidence type="ECO:0000256" key="2">
    <source>
        <dbReference type="ARBA" id="ARBA00010989"/>
    </source>
</evidence>
<evidence type="ECO:0000256" key="3">
    <source>
        <dbReference type="ARBA" id="ARBA00022630"/>
    </source>
</evidence>
<gene>
    <name evidence="7" type="ORF">SI65_01392</name>
</gene>
<dbReference type="Pfam" id="PF01266">
    <property type="entry name" value="DAO"/>
    <property type="match status" value="1"/>
</dbReference>
<proteinExistence type="inferred from homology"/>
<dbReference type="InterPro" id="IPR036188">
    <property type="entry name" value="FAD/NAD-bd_sf"/>
</dbReference>
<organism evidence="7 8">
    <name type="scientific">Aspergillus cristatus</name>
    <name type="common">Chinese Fuzhuan brick tea-fermentation fungus</name>
    <name type="synonym">Eurotium cristatum</name>
    <dbReference type="NCBI Taxonomy" id="573508"/>
    <lineage>
        <taxon>Eukaryota</taxon>
        <taxon>Fungi</taxon>
        <taxon>Dikarya</taxon>
        <taxon>Ascomycota</taxon>
        <taxon>Pezizomycotina</taxon>
        <taxon>Eurotiomycetes</taxon>
        <taxon>Eurotiomycetidae</taxon>
        <taxon>Eurotiales</taxon>
        <taxon>Aspergillaceae</taxon>
        <taxon>Aspergillus</taxon>
        <taxon>Aspergillus subgen. Aspergillus</taxon>
    </lineage>
</organism>
<keyword evidence="3" id="KW-0285">Flavoprotein</keyword>
<keyword evidence="5" id="KW-0560">Oxidoreductase</keyword>
<dbReference type="Proteomes" id="UP000094569">
    <property type="component" value="Unassembled WGS sequence"/>
</dbReference>
<dbReference type="EMBL" id="JXNT01000001">
    <property type="protein sequence ID" value="ODM23803.1"/>
    <property type="molecule type" value="Genomic_DNA"/>
</dbReference>
<dbReference type="STRING" id="573508.A0A1E3BS52"/>
<dbReference type="InterPro" id="IPR006076">
    <property type="entry name" value="FAD-dep_OxRdtase"/>
</dbReference>
<dbReference type="GO" id="GO:0050660">
    <property type="term" value="F:flavin adenine dinucleotide binding"/>
    <property type="evidence" value="ECO:0007669"/>
    <property type="project" value="InterPro"/>
</dbReference>
<feature type="domain" description="FAD dependent oxidoreductase" evidence="6">
    <location>
        <begin position="13"/>
        <end position="207"/>
    </location>
</feature>
<dbReference type="AlphaFoldDB" id="A0A1E3BS52"/>
<dbReference type="VEuPathDB" id="FungiDB:SI65_01392"/>
<dbReference type="OrthoDB" id="2219495at2759"/>
<comment type="caution">
    <text evidence="7">The sequence shown here is derived from an EMBL/GenBank/DDBJ whole genome shotgun (WGS) entry which is preliminary data.</text>
</comment>
<dbReference type="PANTHER" id="PTHR10961:SF15">
    <property type="entry name" value="FAD DEPENDENT OXIDOREDUCTASE DOMAIN-CONTAINING PROTEIN"/>
    <property type="match status" value="1"/>
</dbReference>
<name>A0A1E3BS52_ASPCR</name>
<protein>
    <recommendedName>
        <fullName evidence="6">FAD dependent oxidoreductase domain-containing protein</fullName>
    </recommendedName>
</protein>
<dbReference type="Gene3D" id="3.30.9.10">
    <property type="entry name" value="D-Amino Acid Oxidase, subunit A, domain 2"/>
    <property type="match status" value="1"/>
</dbReference>
<evidence type="ECO:0000256" key="1">
    <source>
        <dbReference type="ARBA" id="ARBA00001974"/>
    </source>
</evidence>
<dbReference type="SUPFAM" id="SSF51905">
    <property type="entry name" value="FAD/NAD(P)-binding domain"/>
    <property type="match status" value="1"/>
</dbReference>
<sequence>MRNTGDKRITRPGIFGLSLAVALQDRNYKVTVFDRSQYDENGYDPAADGVQAASVDHNKIFRASYGTKLHYQRLAIEARKAWVLEDDKHGFSEQSDLSNDQRIFVGSGMLRVQPSDVLGALEKETLANMERDGLRDTQFVKSKPEDRRRAEQLGWKDKLLDFEIPQSSPASTYEAVLDSLAGFVRCSNACAYYQQIAADKGVEFHHTRELSSGCLQVG</sequence>
<keyword evidence="4" id="KW-0274">FAD</keyword>
<keyword evidence="8" id="KW-1185">Reference proteome</keyword>
<evidence type="ECO:0000313" key="7">
    <source>
        <dbReference type="EMBL" id="ODM23803.1"/>
    </source>
</evidence>